<evidence type="ECO:0000313" key="9">
    <source>
        <dbReference type="Proteomes" id="UP000029981"/>
    </source>
</evidence>
<sequence>MAVSTTLPVGNNNGGTRSVEISSFATQVVLGRWFALFASFLVMTGAVVLVTCVKNFPERRGVILGLLKGFLGIGGAVLTQIHYAIYGHETKSIILLIAWFPSLITLLFAFTIREIRVVKHPNEFRVFFHFLFVSLILPFFLFILIILQGRVHFDQLAYTFVVVAIMGLLLTPLFIAIREELVQWNLTKITQLVKSQTITQKRLTSISPPTPKTTSFFENIFDKPERGEDYTFLQAVMSIDMFILYLTMIIGIGSSFTAMDNLAQIGESQRYSTESIDLIISMASIFNFLGRIFSGFASEILLEKFKFPRPLMLTFTLLVSCIGNILVAFPFHHSLYVASILIGFCLGSQIPLYFAMISEIFGLKHYSLLYNFGQLSCPVGSYILNVLVAGRFYDEEAKTINGNSIYLTCKGEFCYRNSFAILTGMSLVGAVISLILVKRTNEFYKGDIYRKFREDMDSLKSEVELYRIDTKSEIDSVNVCRQTTDTSSMRL</sequence>
<dbReference type="Proteomes" id="UP000029981">
    <property type="component" value="Chromosome 1"/>
</dbReference>
<proteinExistence type="predicted"/>
<reference evidence="8 9" key="1">
    <citation type="journal article" date="2009" name="Nat. Genet.">
        <title>The genome of the cucumber, Cucumis sativus L.</title>
        <authorList>
            <person name="Huang S."/>
            <person name="Li R."/>
            <person name="Zhang Z."/>
            <person name="Li L."/>
            <person name="Gu X."/>
            <person name="Fan W."/>
            <person name="Lucas W.J."/>
            <person name="Wang X."/>
            <person name="Xie B."/>
            <person name="Ni P."/>
            <person name="Ren Y."/>
            <person name="Zhu H."/>
            <person name="Li J."/>
            <person name="Lin K."/>
            <person name="Jin W."/>
            <person name="Fei Z."/>
            <person name="Li G."/>
            <person name="Staub J."/>
            <person name="Kilian A."/>
            <person name="van der Vossen E.A."/>
            <person name="Wu Y."/>
            <person name="Guo J."/>
            <person name="He J."/>
            <person name="Jia Z."/>
            <person name="Ren Y."/>
            <person name="Tian G."/>
            <person name="Lu Y."/>
            <person name="Ruan J."/>
            <person name="Qian W."/>
            <person name="Wang M."/>
            <person name="Huang Q."/>
            <person name="Li B."/>
            <person name="Xuan Z."/>
            <person name="Cao J."/>
            <person name="Asan"/>
            <person name="Wu Z."/>
            <person name="Zhang J."/>
            <person name="Cai Q."/>
            <person name="Bai Y."/>
            <person name="Zhao B."/>
            <person name="Han Y."/>
            <person name="Li Y."/>
            <person name="Li X."/>
            <person name="Wang S."/>
            <person name="Shi Q."/>
            <person name="Liu S."/>
            <person name="Cho W.K."/>
            <person name="Kim J.Y."/>
            <person name="Xu Y."/>
            <person name="Heller-Uszynska K."/>
            <person name="Miao H."/>
            <person name="Cheng Z."/>
            <person name="Zhang S."/>
            <person name="Wu J."/>
            <person name="Yang Y."/>
            <person name="Kang H."/>
            <person name="Li M."/>
            <person name="Liang H."/>
            <person name="Ren X."/>
            <person name="Shi Z."/>
            <person name="Wen M."/>
            <person name="Jian M."/>
            <person name="Yang H."/>
            <person name="Zhang G."/>
            <person name="Yang Z."/>
            <person name="Chen R."/>
            <person name="Liu S."/>
            <person name="Li J."/>
            <person name="Ma L."/>
            <person name="Liu H."/>
            <person name="Zhou Y."/>
            <person name="Zhao J."/>
            <person name="Fang X."/>
            <person name="Li G."/>
            <person name="Fang L."/>
            <person name="Li Y."/>
            <person name="Liu D."/>
            <person name="Zheng H."/>
            <person name="Zhang Y."/>
            <person name="Qin N."/>
            <person name="Li Z."/>
            <person name="Yang G."/>
            <person name="Yang S."/>
            <person name="Bolund L."/>
            <person name="Kristiansen K."/>
            <person name="Zheng H."/>
            <person name="Li S."/>
            <person name="Zhang X."/>
            <person name="Yang H."/>
            <person name="Wang J."/>
            <person name="Sun R."/>
            <person name="Zhang B."/>
            <person name="Jiang S."/>
            <person name="Wang J."/>
            <person name="Du Y."/>
            <person name="Li S."/>
        </authorList>
    </citation>
    <scope>NUCLEOTIDE SEQUENCE [LARGE SCALE GENOMIC DNA]</scope>
    <source>
        <strain evidence="9">cv. 9930</strain>
    </source>
</reference>
<evidence type="ECO:0000259" key="6">
    <source>
        <dbReference type="Pfam" id="PF06813"/>
    </source>
</evidence>
<comment type="subcellular location">
    <subcellularLocation>
        <location evidence="1">Membrane</location>
        <topology evidence="1">Multi-pass membrane protein</topology>
    </subcellularLocation>
</comment>
<keyword evidence="4 5" id="KW-0472">Membrane</keyword>
<keyword evidence="3 5" id="KW-1133">Transmembrane helix</keyword>
<dbReference type="InterPro" id="IPR056555">
    <property type="entry name" value="NFD4_C"/>
</dbReference>
<dbReference type="PANTHER" id="PTHR21576:SF29">
    <property type="entry name" value="NODULIN-LIKE DOMAIN-CONTAINING PROTEIN"/>
    <property type="match status" value="1"/>
</dbReference>
<feature type="transmembrane region" description="Helical" evidence="5">
    <location>
        <begin position="419"/>
        <end position="437"/>
    </location>
</feature>
<feature type="transmembrane region" description="Helical" evidence="5">
    <location>
        <begin position="92"/>
        <end position="112"/>
    </location>
</feature>
<feature type="transmembrane region" description="Helical" evidence="5">
    <location>
        <begin position="33"/>
        <end position="53"/>
    </location>
</feature>
<evidence type="ECO:0000256" key="4">
    <source>
        <dbReference type="ARBA" id="ARBA00023136"/>
    </source>
</evidence>
<keyword evidence="9" id="KW-1185">Reference proteome</keyword>
<evidence type="ECO:0000259" key="7">
    <source>
        <dbReference type="Pfam" id="PF23262"/>
    </source>
</evidence>
<evidence type="ECO:0000256" key="3">
    <source>
        <dbReference type="ARBA" id="ARBA00022989"/>
    </source>
</evidence>
<dbReference type="InterPro" id="IPR010658">
    <property type="entry name" value="Nodulin-like"/>
</dbReference>
<dbReference type="Gramene" id="KGN64769">
    <property type="protein sequence ID" value="KGN64769"/>
    <property type="gene ID" value="Csa_1G096040"/>
</dbReference>
<dbReference type="SUPFAM" id="SSF103473">
    <property type="entry name" value="MFS general substrate transporter"/>
    <property type="match status" value="2"/>
</dbReference>
<feature type="transmembrane region" description="Helical" evidence="5">
    <location>
        <begin position="155"/>
        <end position="177"/>
    </location>
</feature>
<evidence type="ECO:0000256" key="1">
    <source>
        <dbReference type="ARBA" id="ARBA00004141"/>
    </source>
</evidence>
<keyword evidence="2 5" id="KW-0812">Transmembrane</keyword>
<reference evidence="8 9" key="4">
    <citation type="journal article" date="2011" name="BMC Genomics">
        <title>RNA-Seq improves annotation of protein-coding genes in the cucumber genome.</title>
        <authorList>
            <person name="Li Z."/>
            <person name="Zhang Z."/>
            <person name="Yan P."/>
            <person name="Huang S."/>
            <person name="Fei Z."/>
            <person name="Lin K."/>
        </authorList>
    </citation>
    <scope>NUCLEOTIDE SEQUENCE [LARGE SCALE GENOMIC DNA]</scope>
    <source>
        <strain evidence="9">cv. 9930</strain>
    </source>
</reference>
<accession>A0A0A0LUU0</accession>
<evidence type="ECO:0000313" key="8">
    <source>
        <dbReference type="EMBL" id="KGN64769.1"/>
    </source>
</evidence>
<feature type="transmembrane region" description="Helical" evidence="5">
    <location>
        <begin position="368"/>
        <end position="388"/>
    </location>
</feature>
<dbReference type="InterPro" id="IPR036259">
    <property type="entry name" value="MFS_trans_sf"/>
</dbReference>
<protein>
    <submittedName>
        <fullName evidence="8">Uncharacterized protein</fullName>
    </submittedName>
</protein>
<evidence type="ECO:0000256" key="5">
    <source>
        <dbReference type="SAM" id="Phobius"/>
    </source>
</evidence>
<dbReference type="Pfam" id="PF23262">
    <property type="entry name" value="NFD4_C"/>
    <property type="match status" value="1"/>
</dbReference>
<reference evidence="8 9" key="2">
    <citation type="journal article" date="2009" name="PLoS ONE">
        <title>An integrated genetic and cytogenetic map of the cucumber genome.</title>
        <authorList>
            <person name="Ren Y."/>
            <person name="Zhang Z."/>
            <person name="Liu J."/>
            <person name="Staub J.E."/>
            <person name="Han Y."/>
            <person name="Cheng Z."/>
            <person name="Li X."/>
            <person name="Lu J."/>
            <person name="Miao H."/>
            <person name="Kang H."/>
            <person name="Xie B."/>
            <person name="Gu X."/>
            <person name="Wang X."/>
            <person name="Du Y."/>
            <person name="Jin W."/>
            <person name="Huang S."/>
        </authorList>
    </citation>
    <scope>NUCLEOTIDE SEQUENCE [LARGE SCALE GENOMIC DNA]</scope>
    <source>
        <strain evidence="9">cv. 9930</strain>
    </source>
</reference>
<feature type="transmembrane region" description="Helical" evidence="5">
    <location>
        <begin position="335"/>
        <end position="356"/>
    </location>
</feature>
<dbReference type="Gene3D" id="1.20.1250.20">
    <property type="entry name" value="MFS general substrate transporter like domains"/>
    <property type="match status" value="1"/>
</dbReference>
<feature type="domain" description="Nodulin-like" evidence="6">
    <location>
        <begin position="45"/>
        <end position="177"/>
    </location>
</feature>
<feature type="transmembrane region" description="Helical" evidence="5">
    <location>
        <begin position="65"/>
        <end position="86"/>
    </location>
</feature>
<dbReference type="PANTHER" id="PTHR21576">
    <property type="entry name" value="UNCHARACTERIZED NODULIN-LIKE PROTEIN"/>
    <property type="match status" value="1"/>
</dbReference>
<feature type="domain" description="NFD4 C-terminal" evidence="7">
    <location>
        <begin position="239"/>
        <end position="444"/>
    </location>
</feature>
<dbReference type="AlphaFoldDB" id="A0A0A0LUU0"/>
<dbReference type="Pfam" id="PF06813">
    <property type="entry name" value="Nodulin-like"/>
    <property type="match status" value="1"/>
</dbReference>
<dbReference type="eggNOG" id="ENOG502QTX1">
    <property type="taxonomic scope" value="Eukaryota"/>
</dbReference>
<feature type="transmembrane region" description="Helical" evidence="5">
    <location>
        <begin position="310"/>
        <end position="329"/>
    </location>
</feature>
<reference evidence="8 9" key="3">
    <citation type="journal article" date="2010" name="BMC Genomics">
        <title>Transcriptome sequencing and comparative analysis of cucumber flowers with different sex types.</title>
        <authorList>
            <person name="Guo S."/>
            <person name="Zheng Y."/>
            <person name="Joung J.G."/>
            <person name="Liu S."/>
            <person name="Zhang Z."/>
            <person name="Crasta O.R."/>
            <person name="Sobral B.W."/>
            <person name="Xu Y."/>
            <person name="Huang S."/>
            <person name="Fei Z."/>
        </authorList>
    </citation>
    <scope>NUCLEOTIDE SEQUENCE [LARGE SCALE GENOMIC DNA]</scope>
    <source>
        <strain evidence="9">cv. 9930</strain>
    </source>
</reference>
<gene>
    <name evidence="8" type="ORF">Csa_1G096040</name>
</gene>
<feature type="transmembrane region" description="Helical" evidence="5">
    <location>
        <begin position="124"/>
        <end position="149"/>
    </location>
</feature>
<organism evidence="8 9">
    <name type="scientific">Cucumis sativus</name>
    <name type="common">Cucumber</name>
    <dbReference type="NCBI Taxonomy" id="3659"/>
    <lineage>
        <taxon>Eukaryota</taxon>
        <taxon>Viridiplantae</taxon>
        <taxon>Streptophyta</taxon>
        <taxon>Embryophyta</taxon>
        <taxon>Tracheophyta</taxon>
        <taxon>Spermatophyta</taxon>
        <taxon>Magnoliopsida</taxon>
        <taxon>eudicotyledons</taxon>
        <taxon>Gunneridae</taxon>
        <taxon>Pentapetalae</taxon>
        <taxon>rosids</taxon>
        <taxon>fabids</taxon>
        <taxon>Cucurbitales</taxon>
        <taxon>Cucurbitaceae</taxon>
        <taxon>Benincaseae</taxon>
        <taxon>Cucumis</taxon>
    </lineage>
</organism>
<name>A0A0A0LUU0_CUCSA</name>
<dbReference type="EMBL" id="CM002922">
    <property type="protein sequence ID" value="KGN64769.1"/>
    <property type="molecule type" value="Genomic_DNA"/>
</dbReference>
<dbReference type="GO" id="GO:0016020">
    <property type="term" value="C:membrane"/>
    <property type="evidence" value="ECO:0000318"/>
    <property type="project" value="GO_Central"/>
</dbReference>
<evidence type="ECO:0000256" key="2">
    <source>
        <dbReference type="ARBA" id="ARBA00022692"/>
    </source>
</evidence>